<keyword evidence="6 7" id="KW-0742">SOS response</keyword>
<keyword evidence="4 7" id="KW-0267">Excision nuclease</keyword>
<evidence type="ECO:0000313" key="11">
    <source>
        <dbReference type="EMBL" id="ANF33925.1"/>
    </source>
</evidence>
<reference evidence="11 12" key="1">
    <citation type="submission" date="2016-05" db="EMBL/GenBank/DDBJ databases">
        <title>Chromosome and linear plasmid sequence of a 2015 human isolate of tick-borne relapsing fever spirochete, Borrelia turicatae.</title>
        <authorList>
            <person name="Kingry L.C."/>
            <person name="Dhwani B."/>
            <person name="Replogle A."/>
            <person name="Sexton C."/>
            <person name="Rowe L."/>
            <person name="Stermole B.M."/>
            <person name="Christensen A.M."/>
            <person name="Schriefer M.E."/>
        </authorList>
    </citation>
    <scope>NUCLEOTIDE SEQUENCE [LARGE SCALE GENOMIC DNA]</scope>
    <source>
        <strain evidence="11 12">BTE5EL</strain>
    </source>
</reference>
<dbReference type="NCBIfam" id="TIGR00194">
    <property type="entry name" value="uvrC"/>
    <property type="match status" value="1"/>
</dbReference>
<dbReference type="InterPro" id="IPR004791">
    <property type="entry name" value="UvrC"/>
</dbReference>
<dbReference type="CDD" id="cd10434">
    <property type="entry name" value="GIY-YIG_UvrC_Cho"/>
    <property type="match status" value="1"/>
</dbReference>
<dbReference type="HAMAP" id="MF_00203">
    <property type="entry name" value="UvrC"/>
    <property type="match status" value="1"/>
</dbReference>
<dbReference type="InterPro" id="IPR035901">
    <property type="entry name" value="GIY-YIG_endonuc_sf"/>
</dbReference>
<dbReference type="InterPro" id="IPR047296">
    <property type="entry name" value="GIY-YIG_UvrC_Cho"/>
</dbReference>
<dbReference type="Pfam" id="PF08459">
    <property type="entry name" value="UvrC_RNaseH_dom"/>
    <property type="match status" value="1"/>
</dbReference>
<dbReference type="GO" id="GO:0009432">
    <property type="term" value="P:SOS response"/>
    <property type="evidence" value="ECO:0007669"/>
    <property type="project" value="UniProtKB-UniRule"/>
</dbReference>
<dbReference type="GO" id="GO:0003677">
    <property type="term" value="F:DNA binding"/>
    <property type="evidence" value="ECO:0007669"/>
    <property type="project" value="UniProtKB-UniRule"/>
</dbReference>
<dbReference type="AlphaFoldDB" id="A0A172XB60"/>
<dbReference type="InterPro" id="IPR010994">
    <property type="entry name" value="RuvA_2-like"/>
</dbReference>
<accession>A0A172XB60</accession>
<dbReference type="Gene3D" id="1.10.150.20">
    <property type="entry name" value="5' to 3' exonuclease, C-terminal subdomain"/>
    <property type="match status" value="1"/>
</dbReference>
<dbReference type="InterPro" id="IPR000305">
    <property type="entry name" value="GIY-YIG_endonuc"/>
</dbReference>
<protein>
    <recommendedName>
        <fullName evidence="7">UvrABC system protein C</fullName>
        <shortName evidence="7">Protein UvrC</shortName>
    </recommendedName>
    <alternativeName>
        <fullName evidence="7">Excinuclease ABC subunit C</fullName>
    </alternativeName>
</protein>
<dbReference type="PROSITE" id="PS50165">
    <property type="entry name" value="UVRC"/>
    <property type="match status" value="1"/>
</dbReference>
<dbReference type="Gene3D" id="3.30.420.340">
    <property type="entry name" value="UvrC, RNAse H endonuclease domain"/>
    <property type="match status" value="1"/>
</dbReference>
<dbReference type="Pfam" id="PF22920">
    <property type="entry name" value="UvrC_RNaseH"/>
    <property type="match status" value="1"/>
</dbReference>
<dbReference type="Proteomes" id="UP000264231">
    <property type="component" value="Chromosome"/>
</dbReference>
<proteinExistence type="inferred from homology"/>
<keyword evidence="1 7" id="KW-0963">Cytoplasm</keyword>
<dbReference type="Gene3D" id="3.40.1440.10">
    <property type="entry name" value="GIY-YIG endonuclease"/>
    <property type="match status" value="1"/>
</dbReference>
<dbReference type="FunFam" id="3.40.1440.10:FF:000001">
    <property type="entry name" value="UvrABC system protein C"/>
    <property type="match status" value="1"/>
</dbReference>
<evidence type="ECO:0000259" key="10">
    <source>
        <dbReference type="PROSITE" id="PS50165"/>
    </source>
</evidence>
<evidence type="ECO:0000256" key="1">
    <source>
        <dbReference type="ARBA" id="ARBA00022490"/>
    </source>
</evidence>
<dbReference type="SUPFAM" id="SSF82771">
    <property type="entry name" value="GIY-YIG endonuclease"/>
    <property type="match status" value="1"/>
</dbReference>
<evidence type="ECO:0000256" key="8">
    <source>
        <dbReference type="SAM" id="Coils"/>
    </source>
</evidence>
<evidence type="ECO:0000256" key="2">
    <source>
        <dbReference type="ARBA" id="ARBA00022763"/>
    </source>
</evidence>
<dbReference type="RefSeq" id="WP_119024160.1">
    <property type="nucleotide sequence ID" value="NZ_CP015629.1"/>
</dbReference>
<dbReference type="EMBL" id="CP015629">
    <property type="protein sequence ID" value="ANF33925.1"/>
    <property type="molecule type" value="Genomic_DNA"/>
</dbReference>
<evidence type="ECO:0000256" key="7">
    <source>
        <dbReference type="HAMAP-Rule" id="MF_00203"/>
    </source>
</evidence>
<dbReference type="SUPFAM" id="SSF47781">
    <property type="entry name" value="RuvA domain 2-like"/>
    <property type="match status" value="1"/>
</dbReference>
<dbReference type="InterPro" id="IPR036876">
    <property type="entry name" value="UVR_dom_sf"/>
</dbReference>
<dbReference type="NCBIfam" id="NF011264">
    <property type="entry name" value="PRK14670.1"/>
    <property type="match status" value="1"/>
</dbReference>
<dbReference type="SUPFAM" id="SSF46600">
    <property type="entry name" value="C-terminal UvrC-binding domain of UvrB"/>
    <property type="match status" value="1"/>
</dbReference>
<keyword evidence="2 7" id="KW-0227">DNA damage</keyword>
<keyword evidence="5 7" id="KW-0234">DNA repair</keyword>
<comment type="subunit">
    <text evidence="7">Interacts with UvrB in an incision complex.</text>
</comment>
<dbReference type="GO" id="GO:0009381">
    <property type="term" value="F:excinuclease ABC activity"/>
    <property type="evidence" value="ECO:0007669"/>
    <property type="project" value="UniProtKB-UniRule"/>
</dbReference>
<evidence type="ECO:0000256" key="5">
    <source>
        <dbReference type="ARBA" id="ARBA00023204"/>
    </source>
</evidence>
<dbReference type="GO" id="GO:0009380">
    <property type="term" value="C:excinuclease repair complex"/>
    <property type="evidence" value="ECO:0007669"/>
    <property type="project" value="InterPro"/>
</dbReference>
<comment type="function">
    <text evidence="7">The UvrABC repair system catalyzes the recognition and processing of DNA lesions. UvrC both incises the 5' and 3' sides of the lesion. The N-terminal half is responsible for the 3' incision and the C-terminal half is responsible for the 5' incision.</text>
</comment>
<comment type="similarity">
    <text evidence="7">Belongs to the UvrC family.</text>
</comment>
<dbReference type="PANTHER" id="PTHR30562:SF1">
    <property type="entry name" value="UVRABC SYSTEM PROTEIN C"/>
    <property type="match status" value="1"/>
</dbReference>
<organism evidence="11 12">
    <name type="scientific">Borrelia turicatae</name>
    <dbReference type="NCBI Taxonomy" id="142"/>
    <lineage>
        <taxon>Bacteria</taxon>
        <taxon>Pseudomonadati</taxon>
        <taxon>Spirochaetota</taxon>
        <taxon>Spirochaetia</taxon>
        <taxon>Spirochaetales</taxon>
        <taxon>Borreliaceae</taxon>
        <taxon>Borrelia</taxon>
    </lineage>
</organism>
<feature type="domain" description="UvrC family homology region profile" evidence="10">
    <location>
        <begin position="262"/>
        <end position="471"/>
    </location>
</feature>
<evidence type="ECO:0000256" key="6">
    <source>
        <dbReference type="ARBA" id="ARBA00023236"/>
    </source>
</evidence>
<dbReference type="InterPro" id="IPR001162">
    <property type="entry name" value="UvrC_RNase_H_dom"/>
</dbReference>
<dbReference type="GO" id="GO:0006289">
    <property type="term" value="P:nucleotide-excision repair"/>
    <property type="evidence" value="ECO:0007669"/>
    <property type="project" value="UniProtKB-UniRule"/>
</dbReference>
<feature type="domain" description="GIY-YIG" evidence="9">
    <location>
        <begin position="17"/>
        <end position="94"/>
    </location>
</feature>
<dbReference type="PROSITE" id="PS50164">
    <property type="entry name" value="GIY_YIG"/>
    <property type="match status" value="1"/>
</dbReference>
<evidence type="ECO:0000256" key="3">
    <source>
        <dbReference type="ARBA" id="ARBA00022769"/>
    </source>
</evidence>
<dbReference type="InterPro" id="IPR050066">
    <property type="entry name" value="UvrABC_protein_C"/>
</dbReference>
<name>A0A172XB60_BORTU</name>
<dbReference type="Pfam" id="PF01541">
    <property type="entry name" value="GIY-YIG"/>
    <property type="match status" value="1"/>
</dbReference>
<sequence>MREHLNCLHKKVQEFPTTSGCYKMYSQDNKILYIGKAKNLRSRLKNYFLEKISLKTKILMRNVVNIEVITTNSEYEALLLECNLIKEHKPDYNIKLKDDKGYPMIRITCEKYPKVFKTRKIINDGSEYFGPYVNAKHLDLVLNLINKTFKTRKCKKKSKNPCLYFHMGQCLGVCYRNDLEEQYKEEVNKIRHILNGNISKLLDEIEIKMKEVIKREDFESAIKLKETKRSLIEISQTQIITKINKLSTDYIYIHKTDNLNVIVIFKYKDGKLVEKDINFDESIYEEEELIAEFITQYYTSLNMIVPDKICIFKKIETEDITKLINELKSTNTEIVYEETKDAIKIMEMAISNAEIALKAYNNEKNKALENLKIILEMTKLPKTIEGFDIAHLNGYKTVASLVTFKMGKPFKDGYRVYKINSLNDGEIDDFKAIKEIISRRYTKLINEQLELPNLILIDGGKGQLNAAYSILKGLKIEDKVTICALAKQEETIFLPNKTQGIKLPKGNPALKILQNVRDESHRKANSFNRKLRKNIKLNYSKIEGIGEKKAKNILKTLGTYKDIFLLNEDEIAQKMKINIKMAKKIKKFSEDQNLKNTHSIES</sequence>
<evidence type="ECO:0000256" key="4">
    <source>
        <dbReference type="ARBA" id="ARBA00022881"/>
    </source>
</evidence>
<evidence type="ECO:0000259" key="9">
    <source>
        <dbReference type="PROSITE" id="PS50164"/>
    </source>
</evidence>
<dbReference type="PANTHER" id="PTHR30562">
    <property type="entry name" value="UVRC/OXIDOREDUCTASE"/>
    <property type="match status" value="1"/>
</dbReference>
<feature type="coiled-coil region" evidence="8">
    <location>
        <begin position="343"/>
        <end position="377"/>
    </location>
</feature>
<dbReference type="InterPro" id="IPR038476">
    <property type="entry name" value="UvrC_RNase_H_dom_sf"/>
</dbReference>
<comment type="subcellular location">
    <subcellularLocation>
        <location evidence="7">Cytoplasm</location>
    </subcellularLocation>
</comment>
<evidence type="ECO:0000313" key="12">
    <source>
        <dbReference type="Proteomes" id="UP000264231"/>
    </source>
</evidence>
<dbReference type="SMART" id="SM00465">
    <property type="entry name" value="GIYc"/>
    <property type="match status" value="1"/>
</dbReference>
<keyword evidence="3 7" id="KW-0228">DNA excision</keyword>
<gene>
    <name evidence="7" type="primary">uvrC</name>
    <name evidence="11" type="ORF">A7978_02255</name>
</gene>
<dbReference type="GO" id="GO:0005737">
    <property type="term" value="C:cytoplasm"/>
    <property type="evidence" value="ECO:0007669"/>
    <property type="project" value="UniProtKB-SubCell"/>
</dbReference>
<keyword evidence="8" id="KW-0175">Coiled coil</keyword>